<proteinExistence type="predicted"/>
<protein>
    <submittedName>
        <fullName evidence="2">Thermonuclease family protein</fullName>
    </submittedName>
</protein>
<dbReference type="InterPro" id="IPR016071">
    <property type="entry name" value="Staphylococal_nuclease_OB-fold"/>
</dbReference>
<evidence type="ECO:0000313" key="2">
    <source>
        <dbReference type="EMBL" id="WPF88212.1"/>
    </source>
</evidence>
<dbReference type="AlphaFoldDB" id="A0AAF0ZDU6"/>
<reference evidence="2" key="1">
    <citation type="submission" date="2023-11" db="EMBL/GenBank/DDBJ databases">
        <title>Genome sequence of Cyanobacterium aponinum BCRC AL20115.</title>
        <authorList>
            <person name="Chang H.-Y."/>
            <person name="Lin K.-M."/>
            <person name="Hsueh H.-T."/>
            <person name="Chu H.-A."/>
            <person name="Kuo C.-H."/>
        </authorList>
    </citation>
    <scope>NUCLEOTIDE SEQUENCE</scope>
    <source>
        <strain evidence="2">AL20115</strain>
    </source>
</reference>
<dbReference type="Gene3D" id="2.40.50.90">
    <property type="match status" value="1"/>
</dbReference>
<dbReference type="RefSeq" id="WP_099435140.1">
    <property type="nucleotide sequence ID" value="NZ_CP138348.1"/>
</dbReference>
<dbReference type="EMBL" id="CP138348">
    <property type="protein sequence ID" value="WPF88212.1"/>
    <property type="molecule type" value="Genomic_DNA"/>
</dbReference>
<sequence>MIKNLLVISLLIIFLFGCNSSHKFGGINAQINRVISGQTIEIFVDKKNVSFRLMGLRIPSNINYDKKLAQQHLIQLLTSNYHYPLNSVIVKIETKLNQKDKYGRLTGYVWLNNQLINRKVLEGGWAIASLEYTDGKYDRDLLQGEEYARIMGNGIWKINH</sequence>
<dbReference type="SUPFAM" id="SSF50199">
    <property type="entry name" value="Staphylococcal nuclease"/>
    <property type="match status" value="1"/>
</dbReference>
<name>A0AAF0ZDU6_9CHRO</name>
<evidence type="ECO:0000259" key="1">
    <source>
        <dbReference type="PROSITE" id="PS50830"/>
    </source>
</evidence>
<dbReference type="PROSITE" id="PS51257">
    <property type="entry name" value="PROKAR_LIPOPROTEIN"/>
    <property type="match status" value="1"/>
</dbReference>
<dbReference type="Pfam" id="PF00565">
    <property type="entry name" value="SNase"/>
    <property type="match status" value="1"/>
</dbReference>
<dbReference type="InterPro" id="IPR035437">
    <property type="entry name" value="SNase_OB-fold_sf"/>
</dbReference>
<dbReference type="PROSITE" id="PS50830">
    <property type="entry name" value="TNASE_3"/>
    <property type="match status" value="1"/>
</dbReference>
<dbReference type="SMART" id="SM00318">
    <property type="entry name" value="SNc"/>
    <property type="match status" value="1"/>
</dbReference>
<accession>A0AAF0ZDU6</accession>
<gene>
    <name evidence="2" type="ORF">SAY89_15645</name>
</gene>
<feature type="domain" description="TNase-like" evidence="1">
    <location>
        <begin position="25"/>
        <end position="158"/>
    </location>
</feature>
<organism evidence="2">
    <name type="scientific">Cyanobacterium aponinum AL20115</name>
    <dbReference type="NCBI Taxonomy" id="3090662"/>
    <lineage>
        <taxon>Bacteria</taxon>
        <taxon>Bacillati</taxon>
        <taxon>Cyanobacteriota</taxon>
        <taxon>Cyanophyceae</taxon>
        <taxon>Oscillatoriophycideae</taxon>
        <taxon>Chroococcales</taxon>
        <taxon>Geminocystaceae</taxon>
        <taxon>Cyanobacterium</taxon>
    </lineage>
</organism>